<protein>
    <submittedName>
        <fullName evidence="1">Uncharacterized protein</fullName>
    </submittedName>
</protein>
<keyword evidence="2" id="KW-1185">Reference proteome</keyword>
<reference evidence="1" key="1">
    <citation type="submission" date="2020-04" db="EMBL/GenBank/DDBJ databases">
        <authorList>
            <person name="Alioto T."/>
            <person name="Alioto T."/>
            <person name="Gomez Garrido J."/>
        </authorList>
    </citation>
    <scope>NUCLEOTIDE SEQUENCE</scope>
    <source>
        <strain evidence="1">A484AB</strain>
    </source>
</reference>
<gene>
    <name evidence="1" type="ORF">PACLA_8A014807</name>
</gene>
<dbReference type="EMBL" id="CACRXK020004758">
    <property type="protein sequence ID" value="CAB4003895.1"/>
    <property type="molecule type" value="Genomic_DNA"/>
</dbReference>
<accession>A0A6S7HDC7</accession>
<sequence length="387" mass="44296">MMRQHGNYMLCMGKVKLAVLLENCLKDVPRSDQELDKGCKQDLSSSISTDKQLLSKTLQTTTNVELASFINCHNENVSISDQISSNEEDYVLCSDQIEPATQTLSLAESLLLDLPIPSTIDKDKVTKGSVMGDDLLCWEKLAEPHVCEVKTPLTSGNSSVVDLDLTPPSSVTSRSLFEDDRSTSFEDSFALAFDMLPDETAKVNTDKKILTCKHTCKELCVEIVRFEPTLRQLQVLHRRNETSGTGTCNNRRERSLRPKRSLKQFVPFMFEHAEFLKKRRKKVRSPNVFYSTPKGDDTDNVNKIIKKKTNINTKVKSACKLQTDRKFRKKQLKMALKQTKGIEKRQLKLVLQKKKEALKYRNKFENALDSINRRIGNQNNFWRMLPR</sequence>
<dbReference type="OrthoDB" id="10537891at2759"/>
<name>A0A6S7HDC7_PARCT</name>
<evidence type="ECO:0000313" key="1">
    <source>
        <dbReference type="EMBL" id="CAB4003895.1"/>
    </source>
</evidence>
<evidence type="ECO:0000313" key="2">
    <source>
        <dbReference type="Proteomes" id="UP001152795"/>
    </source>
</evidence>
<proteinExistence type="predicted"/>
<dbReference type="AlphaFoldDB" id="A0A6S7HDC7"/>
<dbReference type="Proteomes" id="UP001152795">
    <property type="component" value="Unassembled WGS sequence"/>
</dbReference>
<organism evidence="1 2">
    <name type="scientific">Paramuricea clavata</name>
    <name type="common">Red gorgonian</name>
    <name type="synonym">Violescent sea-whip</name>
    <dbReference type="NCBI Taxonomy" id="317549"/>
    <lineage>
        <taxon>Eukaryota</taxon>
        <taxon>Metazoa</taxon>
        <taxon>Cnidaria</taxon>
        <taxon>Anthozoa</taxon>
        <taxon>Octocorallia</taxon>
        <taxon>Malacalcyonacea</taxon>
        <taxon>Plexauridae</taxon>
        <taxon>Paramuricea</taxon>
    </lineage>
</organism>
<comment type="caution">
    <text evidence="1">The sequence shown here is derived from an EMBL/GenBank/DDBJ whole genome shotgun (WGS) entry which is preliminary data.</text>
</comment>